<keyword evidence="2" id="KW-1185">Reference proteome</keyword>
<dbReference type="Proteomes" id="UP000518605">
    <property type="component" value="Unassembled WGS sequence"/>
</dbReference>
<sequence length="33" mass="3809">MHTLLGVVIAIVIIGVYSYFKDGRGQRKTYPRR</sequence>
<dbReference type="AlphaFoldDB" id="A0A7W5GCF5"/>
<name>A0A7W5GCF5_9BACL</name>
<proteinExistence type="predicted"/>
<protein>
    <submittedName>
        <fullName evidence="1">Flp pilus assembly pilin Flp</fullName>
    </submittedName>
</protein>
<accession>A0A7W5GCF5</accession>
<gene>
    <name evidence="1" type="ORF">FHS16_005457</name>
</gene>
<evidence type="ECO:0000313" key="2">
    <source>
        <dbReference type="Proteomes" id="UP000518605"/>
    </source>
</evidence>
<evidence type="ECO:0000313" key="1">
    <source>
        <dbReference type="EMBL" id="MBB3155349.1"/>
    </source>
</evidence>
<comment type="caution">
    <text evidence="1">The sequence shown here is derived from an EMBL/GenBank/DDBJ whole genome shotgun (WGS) entry which is preliminary data.</text>
</comment>
<reference evidence="1 2" key="1">
    <citation type="submission" date="2020-08" db="EMBL/GenBank/DDBJ databases">
        <title>Genomic Encyclopedia of Type Strains, Phase III (KMG-III): the genomes of soil and plant-associated and newly described type strains.</title>
        <authorList>
            <person name="Whitman W."/>
        </authorList>
    </citation>
    <scope>NUCLEOTIDE SEQUENCE [LARGE SCALE GENOMIC DNA]</scope>
    <source>
        <strain evidence="1 2">CECT 8234</strain>
    </source>
</reference>
<organism evidence="1 2">
    <name type="scientific">Paenibacillus endophyticus</name>
    <dbReference type="NCBI Taxonomy" id="1294268"/>
    <lineage>
        <taxon>Bacteria</taxon>
        <taxon>Bacillati</taxon>
        <taxon>Bacillota</taxon>
        <taxon>Bacilli</taxon>
        <taxon>Bacillales</taxon>
        <taxon>Paenibacillaceae</taxon>
        <taxon>Paenibacillus</taxon>
    </lineage>
</organism>
<dbReference type="EMBL" id="JACHXW010000024">
    <property type="protein sequence ID" value="MBB3155349.1"/>
    <property type="molecule type" value="Genomic_DNA"/>
</dbReference>